<protein>
    <submittedName>
        <fullName evidence="2">Uncharacterized protein LOC104704850</fullName>
    </submittedName>
</protein>
<keyword evidence="1" id="KW-1185">Reference proteome</keyword>
<evidence type="ECO:0000313" key="1">
    <source>
        <dbReference type="Proteomes" id="UP000694864"/>
    </source>
</evidence>
<reference evidence="2" key="2">
    <citation type="submission" date="2025-08" db="UniProtKB">
        <authorList>
            <consortium name="RefSeq"/>
        </authorList>
    </citation>
    <scope>IDENTIFICATION</scope>
    <source>
        <tissue evidence="2">Leaf</tissue>
    </source>
</reference>
<evidence type="ECO:0000313" key="2">
    <source>
        <dbReference type="RefSeq" id="XP_010419175.1"/>
    </source>
</evidence>
<dbReference type="GeneID" id="104704850"/>
<dbReference type="PANTHER" id="PTHR33710:SF62">
    <property type="entry name" value="DUF4283 DOMAIN PROTEIN"/>
    <property type="match status" value="1"/>
</dbReference>
<gene>
    <name evidence="2" type="primary">LOC104704850</name>
</gene>
<organism evidence="1 2">
    <name type="scientific">Camelina sativa</name>
    <name type="common">False flax</name>
    <name type="synonym">Myagrum sativum</name>
    <dbReference type="NCBI Taxonomy" id="90675"/>
    <lineage>
        <taxon>Eukaryota</taxon>
        <taxon>Viridiplantae</taxon>
        <taxon>Streptophyta</taxon>
        <taxon>Embryophyta</taxon>
        <taxon>Tracheophyta</taxon>
        <taxon>Spermatophyta</taxon>
        <taxon>Magnoliopsida</taxon>
        <taxon>eudicotyledons</taxon>
        <taxon>Gunneridae</taxon>
        <taxon>Pentapetalae</taxon>
        <taxon>rosids</taxon>
        <taxon>malvids</taxon>
        <taxon>Brassicales</taxon>
        <taxon>Brassicaceae</taxon>
        <taxon>Camelineae</taxon>
        <taxon>Camelina</taxon>
    </lineage>
</organism>
<dbReference type="Gene3D" id="3.60.10.10">
    <property type="entry name" value="Endonuclease/exonuclease/phosphatase"/>
    <property type="match status" value="1"/>
</dbReference>
<dbReference type="InterPro" id="IPR036691">
    <property type="entry name" value="Endo/exonu/phosph_ase_sf"/>
</dbReference>
<proteinExistence type="predicted"/>
<accession>A0ABM0T0Z4</accession>
<dbReference type="Proteomes" id="UP000694864">
    <property type="component" value="Chromosome 7"/>
</dbReference>
<reference evidence="1" key="1">
    <citation type="journal article" date="2014" name="Nat. Commun.">
        <title>The emerging biofuel crop Camelina sativa retains a highly undifferentiated hexaploid genome structure.</title>
        <authorList>
            <person name="Kagale S."/>
            <person name="Koh C."/>
            <person name="Nixon J."/>
            <person name="Bollina V."/>
            <person name="Clarke W.E."/>
            <person name="Tuteja R."/>
            <person name="Spillane C."/>
            <person name="Robinson S.J."/>
            <person name="Links M.G."/>
            <person name="Clarke C."/>
            <person name="Higgins E.E."/>
            <person name="Huebert T."/>
            <person name="Sharpe A.G."/>
            <person name="Parkin I.A."/>
        </authorList>
    </citation>
    <scope>NUCLEOTIDE SEQUENCE [LARGE SCALE GENOMIC DNA]</scope>
    <source>
        <strain evidence="1">cv. DH55</strain>
    </source>
</reference>
<dbReference type="PANTHER" id="PTHR33710">
    <property type="entry name" value="BNAC02G09200D PROTEIN"/>
    <property type="match status" value="1"/>
</dbReference>
<dbReference type="SUPFAM" id="SSF56219">
    <property type="entry name" value="DNase I-like"/>
    <property type="match status" value="1"/>
</dbReference>
<sequence>MLETCDMVELASKGNQFTWAGKRYDLWIQSRLDRVFGNKEWFSHFPASNQRFLDMRGSDHKPVLLKLMDLQEEYRGHFRFDRRLLYKPNVEEAIAHAWGSSSVGVTSSVSQRLRLCRKALSAWKRTNTLNAKETITRLETDLEFEVSSSFPRATVVSNIKRELAAA</sequence>
<dbReference type="RefSeq" id="XP_010419175.1">
    <property type="nucleotide sequence ID" value="XM_010420873.1"/>
</dbReference>
<name>A0ABM0T0Z4_CAMSA</name>